<proteinExistence type="predicted"/>
<evidence type="ECO:0000313" key="2">
    <source>
        <dbReference type="EMBL" id="KAK9095284.1"/>
    </source>
</evidence>
<feature type="compositionally biased region" description="Basic and acidic residues" evidence="1">
    <location>
        <begin position="58"/>
        <end position="74"/>
    </location>
</feature>
<name>A0AAP0EL66_9MAGN</name>
<dbReference type="EMBL" id="JBBNAG010000011">
    <property type="protein sequence ID" value="KAK9095284.1"/>
    <property type="molecule type" value="Genomic_DNA"/>
</dbReference>
<protein>
    <submittedName>
        <fullName evidence="2">Uncharacterized protein</fullName>
    </submittedName>
</protein>
<dbReference type="AlphaFoldDB" id="A0AAP0EL66"/>
<keyword evidence="3" id="KW-1185">Reference proteome</keyword>
<feature type="region of interest" description="Disordered" evidence="1">
    <location>
        <begin position="1"/>
        <end position="104"/>
    </location>
</feature>
<evidence type="ECO:0000256" key="1">
    <source>
        <dbReference type="SAM" id="MobiDB-lite"/>
    </source>
</evidence>
<feature type="compositionally biased region" description="Basic and acidic residues" evidence="1">
    <location>
        <begin position="1"/>
        <end position="12"/>
    </location>
</feature>
<dbReference type="Proteomes" id="UP001419268">
    <property type="component" value="Unassembled WGS sequence"/>
</dbReference>
<evidence type="ECO:0000313" key="3">
    <source>
        <dbReference type="Proteomes" id="UP001419268"/>
    </source>
</evidence>
<organism evidence="2 3">
    <name type="scientific">Stephania cephalantha</name>
    <dbReference type="NCBI Taxonomy" id="152367"/>
    <lineage>
        <taxon>Eukaryota</taxon>
        <taxon>Viridiplantae</taxon>
        <taxon>Streptophyta</taxon>
        <taxon>Embryophyta</taxon>
        <taxon>Tracheophyta</taxon>
        <taxon>Spermatophyta</taxon>
        <taxon>Magnoliopsida</taxon>
        <taxon>Ranunculales</taxon>
        <taxon>Menispermaceae</taxon>
        <taxon>Menispermoideae</taxon>
        <taxon>Cissampelideae</taxon>
        <taxon>Stephania</taxon>
    </lineage>
</organism>
<sequence length="175" mass="19658">MAERERERERARGRSVQRRATSQLQRADDDARRRWQSNDRARSSSVGASQWCVRRQVRARDHGQRSGDSGRRAAPESWTTDQQRCGGRRRSRRRGDSGGGGMVVVEKTMTDDGDELDSGSCGAMQRAAQRLPATLKAMRKERARDKARRLVASMVTVASARQRRGGTSSDRSILD</sequence>
<reference evidence="2 3" key="1">
    <citation type="submission" date="2024-01" db="EMBL/GenBank/DDBJ databases">
        <title>Genome assemblies of Stephania.</title>
        <authorList>
            <person name="Yang L."/>
        </authorList>
    </citation>
    <scope>NUCLEOTIDE SEQUENCE [LARGE SCALE GENOMIC DNA]</scope>
    <source>
        <strain evidence="2">JXDWG</strain>
        <tissue evidence="2">Leaf</tissue>
    </source>
</reference>
<feature type="compositionally biased region" description="Basic and acidic residues" evidence="1">
    <location>
        <begin position="26"/>
        <end position="42"/>
    </location>
</feature>
<comment type="caution">
    <text evidence="2">The sequence shown here is derived from an EMBL/GenBank/DDBJ whole genome shotgun (WGS) entry which is preliminary data.</text>
</comment>
<accession>A0AAP0EL66</accession>
<gene>
    <name evidence="2" type="ORF">Scep_026753</name>
</gene>